<reference evidence="2" key="1">
    <citation type="submission" date="2023-03" db="EMBL/GenBank/DDBJ databases">
        <authorList>
            <person name="Cleenwerck I."/>
        </authorList>
    </citation>
    <scope>NUCLEOTIDE SEQUENCE</scope>
    <source>
        <strain evidence="2">LMG 32879</strain>
    </source>
</reference>
<evidence type="ECO:0000313" key="3">
    <source>
        <dbReference type="Proteomes" id="UP001176960"/>
    </source>
</evidence>
<keyword evidence="1" id="KW-0812">Transmembrane</keyword>
<dbReference type="Proteomes" id="UP001176960">
    <property type="component" value="Unassembled WGS sequence"/>
</dbReference>
<evidence type="ECO:0008006" key="4">
    <source>
        <dbReference type="Google" id="ProtNLM"/>
    </source>
</evidence>
<feature type="transmembrane region" description="Helical" evidence="1">
    <location>
        <begin position="24"/>
        <end position="52"/>
    </location>
</feature>
<keyword evidence="1" id="KW-0472">Membrane</keyword>
<keyword evidence="1" id="KW-1133">Transmembrane helix</keyword>
<dbReference type="RefSeq" id="WP_289843694.1">
    <property type="nucleotide sequence ID" value="NZ_CATKSH010000019.1"/>
</dbReference>
<sequence>MSGRDLDSIGSGSPSGGGLTLRTWTWIVIGLSALAFVSVSLTGIAALILAYLKRPEARGTIEETHLTYMIRTFWISLGVSLVAGVLLVVGVGIVLFMGLAVWQLYRIIRAIVLLSDNRPIPDPTSWF</sequence>
<evidence type="ECO:0000313" key="2">
    <source>
        <dbReference type="EMBL" id="CAI9121607.1"/>
    </source>
</evidence>
<proteinExistence type="predicted"/>
<name>A0AA35UJQ8_9PROT</name>
<gene>
    <name evidence="2" type="ORF">LMG32879_002454</name>
</gene>
<dbReference type="EMBL" id="CATKSH010000019">
    <property type="protein sequence ID" value="CAI9121607.1"/>
    <property type="molecule type" value="Genomic_DNA"/>
</dbReference>
<keyword evidence="3" id="KW-1185">Reference proteome</keyword>
<protein>
    <recommendedName>
        <fullName evidence="4">Transmembrane protein</fullName>
    </recommendedName>
</protein>
<feature type="transmembrane region" description="Helical" evidence="1">
    <location>
        <begin position="73"/>
        <end position="105"/>
    </location>
</feature>
<evidence type="ECO:0000256" key="1">
    <source>
        <dbReference type="SAM" id="Phobius"/>
    </source>
</evidence>
<organism evidence="2 3">
    <name type="scientific">Brytella acorum</name>
    <dbReference type="NCBI Taxonomy" id="2959299"/>
    <lineage>
        <taxon>Bacteria</taxon>
        <taxon>Pseudomonadati</taxon>
        <taxon>Pseudomonadota</taxon>
        <taxon>Alphaproteobacteria</taxon>
        <taxon>Acetobacterales</taxon>
        <taxon>Acetobacteraceae</taxon>
        <taxon>Brytella</taxon>
    </lineage>
</organism>
<accession>A0AA35UJQ8</accession>
<comment type="caution">
    <text evidence="2">The sequence shown here is derived from an EMBL/GenBank/DDBJ whole genome shotgun (WGS) entry which is preliminary data.</text>
</comment>
<dbReference type="AlphaFoldDB" id="A0AA35UJQ8"/>